<sequence length="99" mass="10701">MSANQSHAVDSVNQSSVPYSVQQNAPRGLEESLPDSVHNTDPSKDERNVSHATGKSIVPEAIQKAAPEGLERALPESIHPTNCIIAWSTRTARRAGWSE</sequence>
<accession>A0A5D3APW4</accession>
<gene>
    <name evidence="2" type="ORF">B9479_007293</name>
</gene>
<name>A0A5D3APW4_9TREE</name>
<dbReference type="AlphaFoldDB" id="A0A5D3APW4"/>
<keyword evidence="3" id="KW-1185">Reference proteome</keyword>
<evidence type="ECO:0000313" key="2">
    <source>
        <dbReference type="EMBL" id="TYJ52113.1"/>
    </source>
</evidence>
<protein>
    <submittedName>
        <fullName evidence="2">Uncharacterized protein</fullName>
    </submittedName>
</protein>
<evidence type="ECO:0000256" key="1">
    <source>
        <dbReference type="SAM" id="MobiDB-lite"/>
    </source>
</evidence>
<organism evidence="2 3">
    <name type="scientific">Cryptococcus floricola</name>
    <dbReference type="NCBI Taxonomy" id="2591691"/>
    <lineage>
        <taxon>Eukaryota</taxon>
        <taxon>Fungi</taxon>
        <taxon>Dikarya</taxon>
        <taxon>Basidiomycota</taxon>
        <taxon>Agaricomycotina</taxon>
        <taxon>Tremellomycetes</taxon>
        <taxon>Tremellales</taxon>
        <taxon>Cryptococcaceae</taxon>
        <taxon>Cryptococcus</taxon>
    </lineage>
</organism>
<feature type="region of interest" description="Disordered" evidence="1">
    <location>
        <begin position="1"/>
        <end position="60"/>
    </location>
</feature>
<proteinExistence type="predicted"/>
<evidence type="ECO:0000313" key="3">
    <source>
        <dbReference type="Proteomes" id="UP000322245"/>
    </source>
</evidence>
<reference evidence="2 3" key="1">
    <citation type="submission" date="2017-05" db="EMBL/GenBank/DDBJ databases">
        <title>The Genome Sequence of Tsuchiyaea wingfieldii DSM 27421.</title>
        <authorList>
            <person name="Cuomo C."/>
            <person name="Passer A."/>
            <person name="Billmyre B."/>
            <person name="Heitman J."/>
        </authorList>
    </citation>
    <scope>NUCLEOTIDE SEQUENCE [LARGE SCALE GENOMIC DNA]</scope>
    <source>
        <strain evidence="2 3">DSM 27421</strain>
    </source>
</reference>
<dbReference type="EMBL" id="NIDF01000156">
    <property type="protein sequence ID" value="TYJ52113.1"/>
    <property type="molecule type" value="Genomic_DNA"/>
</dbReference>
<comment type="caution">
    <text evidence="2">The sequence shown here is derived from an EMBL/GenBank/DDBJ whole genome shotgun (WGS) entry which is preliminary data.</text>
</comment>
<dbReference type="Proteomes" id="UP000322245">
    <property type="component" value="Unassembled WGS sequence"/>
</dbReference>
<feature type="compositionally biased region" description="Polar residues" evidence="1">
    <location>
        <begin position="1"/>
        <end position="25"/>
    </location>
</feature>